<proteinExistence type="predicted"/>
<accession>A0AAV9US31</accession>
<comment type="caution">
    <text evidence="1">The sequence shown here is derived from an EMBL/GenBank/DDBJ whole genome shotgun (WGS) entry which is preliminary data.</text>
</comment>
<dbReference type="AlphaFoldDB" id="A0AAV9US31"/>
<reference evidence="1 2" key="1">
    <citation type="submission" date="2019-10" db="EMBL/GenBank/DDBJ databases">
        <authorList>
            <person name="Palmer J.M."/>
        </authorList>
    </citation>
    <scope>NUCLEOTIDE SEQUENCE [LARGE SCALE GENOMIC DNA]</scope>
    <source>
        <strain evidence="1 2">TWF730</strain>
    </source>
</reference>
<sequence length="143" mass="16243">MTAIVNSILWSGVQGPVISLDIPEILRHSHAIIWTEFWLFRRMLKENSFQPSKRLCAVRRLERLKCPRATKEPAAVQVQFSNCNFVKIFPTASENSEDHANGFAINLEDPTMGTFGLGRVKWKLADKLLVANVQDSLREAHEP</sequence>
<organism evidence="1 2">
    <name type="scientific">Orbilia blumenaviensis</name>
    <dbReference type="NCBI Taxonomy" id="1796055"/>
    <lineage>
        <taxon>Eukaryota</taxon>
        <taxon>Fungi</taxon>
        <taxon>Dikarya</taxon>
        <taxon>Ascomycota</taxon>
        <taxon>Pezizomycotina</taxon>
        <taxon>Orbiliomycetes</taxon>
        <taxon>Orbiliales</taxon>
        <taxon>Orbiliaceae</taxon>
        <taxon>Orbilia</taxon>
    </lineage>
</organism>
<name>A0AAV9US31_9PEZI</name>
<keyword evidence="2" id="KW-1185">Reference proteome</keyword>
<evidence type="ECO:0000313" key="2">
    <source>
        <dbReference type="Proteomes" id="UP001373714"/>
    </source>
</evidence>
<gene>
    <name evidence="1" type="ORF">TWF730_010428</name>
</gene>
<dbReference type="Proteomes" id="UP001373714">
    <property type="component" value="Unassembled WGS sequence"/>
</dbReference>
<dbReference type="EMBL" id="JAVHNS010000008">
    <property type="protein sequence ID" value="KAK6346097.1"/>
    <property type="molecule type" value="Genomic_DNA"/>
</dbReference>
<protein>
    <submittedName>
        <fullName evidence="1">Uncharacterized protein</fullName>
    </submittedName>
</protein>
<evidence type="ECO:0000313" key="1">
    <source>
        <dbReference type="EMBL" id="KAK6346097.1"/>
    </source>
</evidence>